<evidence type="ECO:0000256" key="5">
    <source>
        <dbReference type="ARBA" id="ARBA00022840"/>
    </source>
</evidence>
<reference evidence="6" key="1">
    <citation type="submission" date="2022-08" db="EMBL/GenBank/DDBJ databases">
        <title>Alicyclobacillus fastidiosus DSM 17978, complete genome.</title>
        <authorList>
            <person name="Wang Q."/>
            <person name="Cai R."/>
            <person name="Wang Z."/>
        </authorList>
    </citation>
    <scope>NUCLEOTIDE SEQUENCE</scope>
    <source>
        <strain evidence="6">DSM 17978</strain>
    </source>
</reference>
<name>A0ABY6ZHS3_9BACL</name>
<dbReference type="EMBL" id="CP104067">
    <property type="protein sequence ID" value="WAH42414.1"/>
    <property type="molecule type" value="Genomic_DNA"/>
</dbReference>
<dbReference type="RefSeq" id="WP_268006296.1">
    <property type="nucleotide sequence ID" value="NZ_BSUT01000001.1"/>
</dbReference>
<dbReference type="Gene3D" id="3.30.200.20">
    <property type="entry name" value="Phosphorylase Kinase, domain 1"/>
    <property type="match status" value="1"/>
</dbReference>
<evidence type="ECO:0000256" key="2">
    <source>
        <dbReference type="ARBA" id="ARBA00022679"/>
    </source>
</evidence>
<keyword evidence="4" id="KW-0418">Kinase</keyword>
<evidence type="ECO:0000256" key="4">
    <source>
        <dbReference type="ARBA" id="ARBA00022777"/>
    </source>
</evidence>
<keyword evidence="5" id="KW-0067">ATP-binding</keyword>
<evidence type="ECO:0000313" key="7">
    <source>
        <dbReference type="Proteomes" id="UP001164761"/>
    </source>
</evidence>
<dbReference type="Proteomes" id="UP001164761">
    <property type="component" value="Chromosome"/>
</dbReference>
<keyword evidence="2" id="KW-0808">Transferase</keyword>
<evidence type="ECO:0000256" key="3">
    <source>
        <dbReference type="ARBA" id="ARBA00022741"/>
    </source>
</evidence>
<dbReference type="InterPro" id="IPR011009">
    <property type="entry name" value="Kinase-like_dom_sf"/>
</dbReference>
<gene>
    <name evidence="6" type="ORF">NZD89_02605</name>
</gene>
<accession>A0ABY6ZHS3</accession>
<keyword evidence="3" id="KW-0547">Nucleotide-binding</keyword>
<sequence length="224" mass="25363">MHRLTPLSTDEVLEYVQAIPGLVPSGVRLTVREIGDGNMNFVFRVTGQGDSETTSVIVKQALPYMRSVGAAWPLTADRILIEYETLETQHQLCPGSVPRVLHYDDELSLIVMEDLSSYIVLRDGLISGRRFPSFASQIGVFLARTLFFTSSYALNATELAFNRIKFANPDMVKITSDFIFTFPFMNHEMNRYSQVLDSTVQRIWNNGRLHDEVAGLKRAFNHEP</sequence>
<evidence type="ECO:0000313" key="6">
    <source>
        <dbReference type="EMBL" id="WAH42414.1"/>
    </source>
</evidence>
<dbReference type="PANTHER" id="PTHR34273">
    <property type="entry name" value="METHYLTHIORIBOSE KINASE"/>
    <property type="match status" value="1"/>
</dbReference>
<protein>
    <recommendedName>
        <fullName evidence="8">S-methyl-5-thioribose kinase</fullName>
    </recommendedName>
</protein>
<evidence type="ECO:0008006" key="8">
    <source>
        <dbReference type="Google" id="ProtNLM"/>
    </source>
</evidence>
<dbReference type="PANTHER" id="PTHR34273:SF2">
    <property type="entry name" value="METHYLTHIORIBOSE KINASE"/>
    <property type="match status" value="1"/>
</dbReference>
<organism evidence="6 7">
    <name type="scientific">Alicyclobacillus fastidiosus</name>
    <dbReference type="NCBI Taxonomy" id="392011"/>
    <lineage>
        <taxon>Bacteria</taxon>
        <taxon>Bacillati</taxon>
        <taxon>Bacillota</taxon>
        <taxon>Bacilli</taxon>
        <taxon>Bacillales</taxon>
        <taxon>Alicyclobacillaceae</taxon>
        <taxon>Alicyclobacillus</taxon>
    </lineage>
</organism>
<dbReference type="SUPFAM" id="SSF56112">
    <property type="entry name" value="Protein kinase-like (PK-like)"/>
    <property type="match status" value="1"/>
</dbReference>
<dbReference type="Gene3D" id="3.90.1200.10">
    <property type="match status" value="1"/>
</dbReference>
<evidence type="ECO:0000256" key="1">
    <source>
        <dbReference type="ARBA" id="ARBA00010165"/>
    </source>
</evidence>
<comment type="similarity">
    <text evidence="1">Belongs to the methylthioribose kinase family.</text>
</comment>
<keyword evidence="7" id="KW-1185">Reference proteome</keyword>
<proteinExistence type="inferred from homology"/>